<dbReference type="GO" id="GO:0051082">
    <property type="term" value="F:unfolded protein binding"/>
    <property type="evidence" value="ECO:0007669"/>
    <property type="project" value="TreeGrafter"/>
</dbReference>
<dbReference type="InterPro" id="IPR038189">
    <property type="entry name" value="Cdc37_Hsp90-bd_sf"/>
</dbReference>
<dbReference type="GO" id="GO:0019901">
    <property type="term" value="F:protein kinase binding"/>
    <property type="evidence" value="ECO:0007669"/>
    <property type="project" value="InterPro"/>
</dbReference>
<dbReference type="Proteomes" id="UP000027265">
    <property type="component" value="Unassembled WGS sequence"/>
</dbReference>
<dbReference type="InParanoid" id="A0A067Q8L8"/>
<dbReference type="GO" id="GO:0051087">
    <property type="term" value="F:protein-folding chaperone binding"/>
    <property type="evidence" value="ECO:0007669"/>
    <property type="project" value="TreeGrafter"/>
</dbReference>
<sequence>MPLNYSKWDALELSDDSDIEGHPNVDKQSLIRWKQRDIHEKREVRKVKIAQLKGEIACNQHLLPRLAQISSTLSTSPSPPTSFSTLVEQLQTHPSPEAPPIPAGVSPNAKVVTYDEMILSLLLQVFKEAKDKGLDKNQEEKLGKALIEGVQGHVVKLGKHIDDVKKELEKEEEEQKKKITSEDLHEGFESKYIPAKPEPPPVKGAHAIDHPKAKKTEYEVINPKGVASSSSSTPSAPSSSKSAAPPTAAAAADEEEEGDVELPEMTPVLEAFSKLPLWAYQTSFEFIQAHRDVVVEGASDALLVNAFNAESKGQKKYAKQCVHQSLLLQYCEKLGRDGVGVFFRKMISGDHRAEGVFRKDVEDTYRHLVERVIKTKEAEANAPGVEQIQLVPENPTTSITFNVPDGPPPSDLRLEGPGTENLDVEEVRKALQMRWDVFESFSEELKDALKANSLDAVNKVLGGMKVEEAEQVVELLDVGGILNFAEGGIRDETGKGGEA</sequence>
<feature type="domain" description="Cdc37 C-terminal" evidence="7">
    <location>
        <begin position="401"/>
        <end position="498"/>
    </location>
</feature>
<dbReference type="GO" id="GO:0031072">
    <property type="term" value="F:heat shock protein binding"/>
    <property type="evidence" value="ECO:0007669"/>
    <property type="project" value="TreeGrafter"/>
</dbReference>
<evidence type="ECO:0000256" key="6">
    <source>
        <dbReference type="SAM" id="MobiDB-lite"/>
    </source>
</evidence>
<dbReference type="GO" id="GO:0006457">
    <property type="term" value="P:protein folding"/>
    <property type="evidence" value="ECO:0007669"/>
    <property type="project" value="TreeGrafter"/>
</dbReference>
<dbReference type="Gene3D" id="1.20.58.610">
    <property type="entry name" value="Cdc37, Hsp90 binding domain"/>
    <property type="match status" value="1"/>
</dbReference>
<dbReference type="SUPFAM" id="SSF101391">
    <property type="entry name" value="Hsp90 co-chaperone CDC37"/>
    <property type="match status" value="1"/>
</dbReference>
<keyword evidence="11" id="KW-1185">Reference proteome</keyword>
<evidence type="ECO:0000256" key="1">
    <source>
        <dbReference type="ARBA" id="ARBA00004496"/>
    </source>
</evidence>
<dbReference type="Pfam" id="PF08564">
    <property type="entry name" value="CDC37_C"/>
    <property type="match status" value="1"/>
</dbReference>
<dbReference type="HOGENOM" id="CLU_033261_0_0_1"/>
<dbReference type="GO" id="GO:0050821">
    <property type="term" value="P:protein stabilization"/>
    <property type="evidence" value="ECO:0007669"/>
    <property type="project" value="TreeGrafter"/>
</dbReference>
<name>A0A067Q8L8_9AGAM</name>
<reference evidence="11" key="1">
    <citation type="journal article" date="2014" name="Proc. Natl. Acad. Sci. U.S.A.">
        <title>Extensive sampling of basidiomycete genomes demonstrates inadequacy of the white-rot/brown-rot paradigm for wood decay fungi.</title>
        <authorList>
            <person name="Riley R."/>
            <person name="Salamov A.A."/>
            <person name="Brown D.W."/>
            <person name="Nagy L.G."/>
            <person name="Floudas D."/>
            <person name="Held B.W."/>
            <person name="Levasseur A."/>
            <person name="Lombard V."/>
            <person name="Morin E."/>
            <person name="Otillar R."/>
            <person name="Lindquist E.A."/>
            <person name="Sun H."/>
            <person name="LaButti K.M."/>
            <person name="Schmutz J."/>
            <person name="Jabbour D."/>
            <person name="Luo H."/>
            <person name="Baker S.E."/>
            <person name="Pisabarro A.G."/>
            <person name="Walton J.D."/>
            <person name="Blanchette R.A."/>
            <person name="Henrissat B."/>
            <person name="Martin F."/>
            <person name="Cullen D."/>
            <person name="Hibbett D.S."/>
            <person name="Grigoriev I.V."/>
        </authorList>
    </citation>
    <scope>NUCLEOTIDE SEQUENCE [LARGE SCALE GENOMIC DNA]</scope>
    <source>
        <strain evidence="11">MUCL 33604</strain>
    </source>
</reference>
<evidence type="ECO:0000259" key="9">
    <source>
        <dbReference type="SMART" id="SM01071"/>
    </source>
</evidence>
<comment type="subcellular location">
    <subcellularLocation>
        <location evidence="1">Cytoplasm</location>
    </subcellularLocation>
</comment>
<dbReference type="Pfam" id="PF08565">
    <property type="entry name" value="CDC37_M"/>
    <property type="match status" value="1"/>
</dbReference>
<feature type="compositionally biased region" description="Basic and acidic residues" evidence="6">
    <location>
        <begin position="168"/>
        <end position="189"/>
    </location>
</feature>
<accession>A0A067Q8L8</accession>
<evidence type="ECO:0000313" key="11">
    <source>
        <dbReference type="Proteomes" id="UP000027265"/>
    </source>
</evidence>
<feature type="domain" description="Cdc37 Hsp90 binding" evidence="8">
    <location>
        <begin position="195"/>
        <end position="382"/>
    </location>
</feature>
<evidence type="ECO:0000256" key="2">
    <source>
        <dbReference type="ARBA" id="ARBA00006222"/>
    </source>
</evidence>
<dbReference type="AlphaFoldDB" id="A0A067Q8L8"/>
<dbReference type="InterPro" id="IPR013874">
    <property type="entry name" value="Cdc37_Hsp90-bd"/>
</dbReference>
<dbReference type="PANTHER" id="PTHR12800:SF4">
    <property type="entry name" value="HSP90 CO-CHAPERONE CDC37"/>
    <property type="match status" value="1"/>
</dbReference>
<dbReference type="FunCoup" id="A0A067Q8L8">
    <property type="interactions" value="475"/>
</dbReference>
<evidence type="ECO:0000256" key="3">
    <source>
        <dbReference type="ARBA" id="ARBA00022490"/>
    </source>
</evidence>
<dbReference type="InterPro" id="IPR013855">
    <property type="entry name" value="Cdc37_N_dom"/>
</dbReference>
<feature type="compositionally biased region" description="Low complexity" evidence="6">
    <location>
        <begin position="227"/>
        <end position="251"/>
    </location>
</feature>
<protein>
    <recommendedName>
        <fullName evidence="5">Hsp90 chaperone protein kinase-targeting subunit</fullName>
    </recommendedName>
</protein>
<dbReference type="PANTHER" id="PTHR12800">
    <property type="entry name" value="CDC37-RELATED"/>
    <property type="match status" value="1"/>
</dbReference>
<comment type="similarity">
    <text evidence="2">Belongs to the CDC37 family.</text>
</comment>
<dbReference type="SMART" id="SM01071">
    <property type="entry name" value="CDC37_N"/>
    <property type="match status" value="1"/>
</dbReference>
<keyword evidence="3" id="KW-0963">Cytoplasm</keyword>
<dbReference type="GO" id="GO:0005737">
    <property type="term" value="C:cytoplasm"/>
    <property type="evidence" value="ECO:0007669"/>
    <property type="project" value="UniProtKB-SubCell"/>
</dbReference>
<proteinExistence type="inferred from homology"/>
<gene>
    <name evidence="10" type="ORF">JAAARDRAFT_30390</name>
</gene>
<evidence type="ECO:0000313" key="10">
    <source>
        <dbReference type="EMBL" id="KDQ62490.1"/>
    </source>
</evidence>
<dbReference type="EMBL" id="KL197711">
    <property type="protein sequence ID" value="KDQ62490.1"/>
    <property type="molecule type" value="Genomic_DNA"/>
</dbReference>
<organism evidence="10 11">
    <name type="scientific">Jaapia argillacea MUCL 33604</name>
    <dbReference type="NCBI Taxonomy" id="933084"/>
    <lineage>
        <taxon>Eukaryota</taxon>
        <taxon>Fungi</taxon>
        <taxon>Dikarya</taxon>
        <taxon>Basidiomycota</taxon>
        <taxon>Agaricomycotina</taxon>
        <taxon>Agaricomycetes</taxon>
        <taxon>Agaricomycetidae</taxon>
        <taxon>Jaapiales</taxon>
        <taxon>Jaapiaceae</taxon>
        <taxon>Jaapia</taxon>
    </lineage>
</organism>
<dbReference type="SMART" id="SM01070">
    <property type="entry name" value="CDC37_M"/>
    <property type="match status" value="1"/>
</dbReference>
<dbReference type="OrthoDB" id="440202at2759"/>
<dbReference type="SMART" id="SM01069">
    <property type="entry name" value="CDC37_C"/>
    <property type="match status" value="1"/>
</dbReference>
<evidence type="ECO:0000259" key="7">
    <source>
        <dbReference type="SMART" id="SM01069"/>
    </source>
</evidence>
<evidence type="ECO:0000256" key="4">
    <source>
        <dbReference type="ARBA" id="ARBA00023186"/>
    </source>
</evidence>
<dbReference type="STRING" id="933084.A0A067Q8L8"/>
<feature type="compositionally biased region" description="Acidic residues" evidence="6">
    <location>
        <begin position="252"/>
        <end position="261"/>
    </location>
</feature>
<evidence type="ECO:0000256" key="5">
    <source>
        <dbReference type="ARBA" id="ARBA00031396"/>
    </source>
</evidence>
<keyword evidence="4" id="KW-0143">Chaperone</keyword>
<dbReference type="Pfam" id="PF03234">
    <property type="entry name" value="CDC37_N"/>
    <property type="match status" value="1"/>
</dbReference>
<dbReference type="InterPro" id="IPR004918">
    <property type="entry name" value="Cdc37"/>
</dbReference>
<feature type="region of interest" description="Disordered" evidence="6">
    <location>
        <begin position="225"/>
        <end position="261"/>
    </location>
</feature>
<dbReference type="InterPro" id="IPR013873">
    <property type="entry name" value="Cdc37_C"/>
</dbReference>
<evidence type="ECO:0000259" key="8">
    <source>
        <dbReference type="SMART" id="SM01070"/>
    </source>
</evidence>
<feature type="domain" description="Cdc37 N-terminal" evidence="9">
    <location>
        <begin position="2"/>
        <end position="191"/>
    </location>
</feature>
<feature type="region of interest" description="Disordered" evidence="6">
    <location>
        <begin position="168"/>
        <end position="207"/>
    </location>
</feature>